<gene>
    <name evidence="10" type="ORF">DGAL_LOCUS11062</name>
</gene>
<evidence type="ECO:0000256" key="4">
    <source>
        <dbReference type="ARBA" id="ARBA00022806"/>
    </source>
</evidence>
<sequence length="717" mass="80582">MRMTDSSSQNNNDGANGSHGKRPAQNSGNSGASMAKIVKFNGNVYRPPGRDSDSPGNKRPVPAHYSREDLLAQRQALPIYPVRQKLLEELRKHQTLIIIGETGSGKTTQIPQFIFTHGMTENGTIAVTQPRRVAAITLATRVAQEMGAQLGTTVGYTVRFEDVSNFKTKIKFLTDGMLLREAMLDPLLKRYSVIILDEAHERTIHTDVLFSVVKTAQKRRAEQGNNKLKIVVMSATMDVDHFSLYFNKASVVYLEGRQFPIQVFHAKQPQEDYLFSSLVTLFQIHKDAPADHHILIFLTGQEEIEAFAKSARTIAKDLQGKYPNLKVCPLFANLPQNQQMEAFSNPPPNTRKVVLSTNIAETSVTIDGIRYVIDCGRVKARTHMPATGMDILRIQRIAQAQAWQRAGRAGRQAAGFCYRAYTLNDFEKMAPNPIPEIQRCSLTTVVLQLLALGVQDPLNFDFMDRPPTELIEGAMRELHLLGGIQSTEKPVLTEVGQQMAAFPLDPRFTKLILASKELGCTEEIVSIVALLSADSIMVNATAQREQANNVRAKFSSSEGDHMTLLNIFRAFRTAKQNRNWCFENFVNYRNLLYAVEVRKQLAELCERMNIPMKSCNPQTEPVRRCLLAGLFLSVAEYQREGHYLTLGSRQTVAIHPSSVLFHSKPSCIVFTELIQTGKRYVRQVTLIDQDWIEELPKDTLLQLRQTFRGTVSGPHRK</sequence>
<evidence type="ECO:0000313" key="11">
    <source>
        <dbReference type="Proteomes" id="UP000789390"/>
    </source>
</evidence>
<dbReference type="Gene3D" id="3.40.50.300">
    <property type="entry name" value="P-loop containing nucleotide triphosphate hydrolases"/>
    <property type="match status" value="2"/>
</dbReference>
<dbReference type="GO" id="GO:0003724">
    <property type="term" value="F:RNA helicase activity"/>
    <property type="evidence" value="ECO:0007669"/>
    <property type="project" value="UniProtKB-EC"/>
</dbReference>
<evidence type="ECO:0000256" key="3">
    <source>
        <dbReference type="ARBA" id="ARBA00022801"/>
    </source>
</evidence>
<name>A0A8J2RS16_9CRUS</name>
<keyword evidence="11" id="KW-1185">Reference proteome</keyword>
<evidence type="ECO:0000259" key="9">
    <source>
        <dbReference type="PROSITE" id="PS51194"/>
    </source>
</evidence>
<accession>A0A8J2RS16</accession>
<comment type="caution">
    <text evidence="10">The sequence shown here is derived from an EMBL/GenBank/DDBJ whole genome shotgun (WGS) entry which is preliminary data.</text>
</comment>
<dbReference type="InterPro" id="IPR011709">
    <property type="entry name" value="DEAD-box_helicase_OB_fold"/>
</dbReference>
<dbReference type="AlphaFoldDB" id="A0A8J2RS16"/>
<feature type="domain" description="Helicase C-terminal" evidence="9">
    <location>
        <begin position="280"/>
        <end position="453"/>
    </location>
</feature>
<feature type="region of interest" description="Disordered" evidence="7">
    <location>
        <begin position="1"/>
        <end position="63"/>
    </location>
</feature>
<feature type="domain" description="Helicase ATP-binding" evidence="8">
    <location>
        <begin position="87"/>
        <end position="255"/>
    </location>
</feature>
<dbReference type="Pfam" id="PF00271">
    <property type="entry name" value="Helicase_C"/>
    <property type="match status" value="1"/>
</dbReference>
<protein>
    <recommendedName>
        <fullName evidence="1">RNA helicase</fullName>
        <ecNumber evidence="1">3.6.4.13</ecNumber>
    </recommendedName>
</protein>
<evidence type="ECO:0000313" key="10">
    <source>
        <dbReference type="EMBL" id="CAH0107729.1"/>
    </source>
</evidence>
<dbReference type="GO" id="GO:0045943">
    <property type="term" value="P:positive regulation of transcription by RNA polymerase I"/>
    <property type="evidence" value="ECO:0007669"/>
    <property type="project" value="TreeGrafter"/>
</dbReference>
<dbReference type="PROSITE" id="PS51192">
    <property type="entry name" value="HELICASE_ATP_BIND_1"/>
    <property type="match status" value="1"/>
</dbReference>
<dbReference type="InterPro" id="IPR007502">
    <property type="entry name" value="Helicase-assoc_dom"/>
</dbReference>
<dbReference type="Proteomes" id="UP000789390">
    <property type="component" value="Unassembled WGS sequence"/>
</dbReference>
<dbReference type="Pfam" id="PF21010">
    <property type="entry name" value="HA2_C"/>
    <property type="match status" value="1"/>
</dbReference>
<dbReference type="GO" id="GO:0016787">
    <property type="term" value="F:hydrolase activity"/>
    <property type="evidence" value="ECO:0007669"/>
    <property type="project" value="UniProtKB-KW"/>
</dbReference>
<dbReference type="SUPFAM" id="SSF52540">
    <property type="entry name" value="P-loop containing nucleoside triphosphate hydrolases"/>
    <property type="match status" value="1"/>
</dbReference>
<dbReference type="CDD" id="cd18791">
    <property type="entry name" value="SF2_C_RHA"/>
    <property type="match status" value="1"/>
</dbReference>
<evidence type="ECO:0000256" key="5">
    <source>
        <dbReference type="ARBA" id="ARBA00022840"/>
    </source>
</evidence>
<comment type="catalytic activity">
    <reaction evidence="6">
        <text>ATP + H2O = ADP + phosphate + H(+)</text>
        <dbReference type="Rhea" id="RHEA:13065"/>
        <dbReference type="ChEBI" id="CHEBI:15377"/>
        <dbReference type="ChEBI" id="CHEBI:15378"/>
        <dbReference type="ChEBI" id="CHEBI:30616"/>
        <dbReference type="ChEBI" id="CHEBI:43474"/>
        <dbReference type="ChEBI" id="CHEBI:456216"/>
        <dbReference type="EC" id="3.6.4.13"/>
    </reaction>
</comment>
<dbReference type="InterPro" id="IPR011545">
    <property type="entry name" value="DEAD/DEAH_box_helicase_dom"/>
</dbReference>
<keyword evidence="3" id="KW-0378">Hydrolase</keyword>
<evidence type="ECO:0000256" key="6">
    <source>
        <dbReference type="ARBA" id="ARBA00047984"/>
    </source>
</evidence>
<dbReference type="PANTHER" id="PTHR18934">
    <property type="entry name" value="ATP-DEPENDENT RNA HELICASE"/>
    <property type="match status" value="1"/>
</dbReference>
<dbReference type="InterPro" id="IPR014001">
    <property type="entry name" value="Helicase_ATP-bd"/>
</dbReference>
<dbReference type="SMART" id="SM00490">
    <property type="entry name" value="HELICc"/>
    <property type="match status" value="1"/>
</dbReference>
<dbReference type="InterPro" id="IPR027417">
    <property type="entry name" value="P-loop_NTPase"/>
</dbReference>
<dbReference type="PANTHER" id="PTHR18934:SF118">
    <property type="entry name" value="ATP-DEPENDENT RNA HELICASE DHX33"/>
    <property type="match status" value="1"/>
</dbReference>
<feature type="compositionally biased region" description="Polar residues" evidence="7">
    <location>
        <begin position="1"/>
        <end position="15"/>
    </location>
</feature>
<dbReference type="GO" id="GO:0005730">
    <property type="term" value="C:nucleolus"/>
    <property type="evidence" value="ECO:0007669"/>
    <property type="project" value="TreeGrafter"/>
</dbReference>
<evidence type="ECO:0000259" key="8">
    <source>
        <dbReference type="PROSITE" id="PS51192"/>
    </source>
</evidence>
<dbReference type="GO" id="GO:0003725">
    <property type="term" value="F:double-stranded RNA binding"/>
    <property type="evidence" value="ECO:0007669"/>
    <property type="project" value="TreeGrafter"/>
</dbReference>
<keyword evidence="2" id="KW-0547">Nucleotide-binding</keyword>
<dbReference type="Pfam" id="PF07717">
    <property type="entry name" value="OB_NTP_bind"/>
    <property type="match status" value="1"/>
</dbReference>
<evidence type="ECO:0000256" key="2">
    <source>
        <dbReference type="ARBA" id="ARBA00022741"/>
    </source>
</evidence>
<dbReference type="Pfam" id="PF00270">
    <property type="entry name" value="DEAD"/>
    <property type="match status" value="1"/>
</dbReference>
<reference evidence="10" key="1">
    <citation type="submission" date="2021-11" db="EMBL/GenBank/DDBJ databases">
        <authorList>
            <person name="Schell T."/>
        </authorList>
    </citation>
    <scope>NUCLEOTIDE SEQUENCE</scope>
    <source>
        <strain evidence="10">M5</strain>
    </source>
</reference>
<organism evidence="10 11">
    <name type="scientific">Daphnia galeata</name>
    <dbReference type="NCBI Taxonomy" id="27404"/>
    <lineage>
        <taxon>Eukaryota</taxon>
        <taxon>Metazoa</taxon>
        <taxon>Ecdysozoa</taxon>
        <taxon>Arthropoda</taxon>
        <taxon>Crustacea</taxon>
        <taxon>Branchiopoda</taxon>
        <taxon>Diplostraca</taxon>
        <taxon>Cladocera</taxon>
        <taxon>Anomopoda</taxon>
        <taxon>Daphniidae</taxon>
        <taxon>Daphnia</taxon>
    </lineage>
</organism>
<dbReference type="PROSITE" id="PS51194">
    <property type="entry name" value="HELICASE_CTER"/>
    <property type="match status" value="1"/>
</dbReference>
<dbReference type="EC" id="3.6.4.13" evidence="1"/>
<dbReference type="FunFam" id="3.40.50.300:FF:003497">
    <property type="entry name" value="Pre-mRNA-splicing factor ATP-dependent RNA helicase PRP16"/>
    <property type="match status" value="1"/>
</dbReference>
<dbReference type="SMART" id="SM00487">
    <property type="entry name" value="DEXDc"/>
    <property type="match status" value="1"/>
</dbReference>
<dbReference type="PROSITE" id="PS00690">
    <property type="entry name" value="DEAH_ATP_HELICASE"/>
    <property type="match status" value="1"/>
</dbReference>
<keyword evidence="4" id="KW-0347">Helicase</keyword>
<dbReference type="FunFam" id="3.40.50.300:FF:000750">
    <property type="entry name" value="Putative ATP-dependent RNA helicase DHX33"/>
    <property type="match status" value="1"/>
</dbReference>
<dbReference type="OrthoDB" id="10253254at2759"/>
<dbReference type="CDD" id="cd17978">
    <property type="entry name" value="DEXHc_DHX33"/>
    <property type="match status" value="1"/>
</dbReference>
<proteinExistence type="predicted"/>
<keyword evidence="5" id="KW-0067">ATP-binding</keyword>
<dbReference type="EMBL" id="CAKKLH010000278">
    <property type="protein sequence ID" value="CAH0107729.1"/>
    <property type="molecule type" value="Genomic_DNA"/>
</dbReference>
<dbReference type="InterPro" id="IPR002464">
    <property type="entry name" value="DNA/RNA_helicase_DEAH_CS"/>
</dbReference>
<evidence type="ECO:0000256" key="1">
    <source>
        <dbReference type="ARBA" id="ARBA00012552"/>
    </source>
</evidence>
<dbReference type="SMART" id="SM00847">
    <property type="entry name" value="HA2"/>
    <property type="match status" value="1"/>
</dbReference>
<dbReference type="InterPro" id="IPR001650">
    <property type="entry name" value="Helicase_C-like"/>
</dbReference>
<dbReference type="GO" id="GO:0005524">
    <property type="term" value="F:ATP binding"/>
    <property type="evidence" value="ECO:0007669"/>
    <property type="project" value="UniProtKB-KW"/>
</dbReference>
<dbReference type="Gene3D" id="1.20.120.1080">
    <property type="match status" value="1"/>
</dbReference>
<evidence type="ECO:0000256" key="7">
    <source>
        <dbReference type="SAM" id="MobiDB-lite"/>
    </source>
</evidence>